<accession>A0ABR2ETQ9</accession>
<protein>
    <submittedName>
        <fullName evidence="1">Uncharacterized protein</fullName>
    </submittedName>
</protein>
<reference evidence="1 2" key="1">
    <citation type="journal article" date="2024" name="G3 (Bethesda)">
        <title>Genome assembly of Hibiscus sabdariffa L. provides insights into metabolisms of medicinal natural products.</title>
        <authorList>
            <person name="Kim T."/>
        </authorList>
    </citation>
    <scope>NUCLEOTIDE SEQUENCE [LARGE SCALE GENOMIC DNA]</scope>
    <source>
        <strain evidence="1">TK-2024</strain>
        <tissue evidence="1">Old leaves</tissue>
    </source>
</reference>
<keyword evidence="2" id="KW-1185">Reference proteome</keyword>
<dbReference type="Proteomes" id="UP001472677">
    <property type="component" value="Unassembled WGS sequence"/>
</dbReference>
<sequence>MFISSADFVGYKKGFKILHSLSNSKQETHITCRYYQKKVLIQVVWFWYGRELVSHEEYEEPVVAKVLQSSGLWLFIVWEYT</sequence>
<proteinExistence type="predicted"/>
<evidence type="ECO:0000313" key="1">
    <source>
        <dbReference type="EMBL" id="KAK8565421.1"/>
    </source>
</evidence>
<name>A0ABR2ETQ9_9ROSI</name>
<dbReference type="EMBL" id="JBBPBM010000010">
    <property type="protein sequence ID" value="KAK8565421.1"/>
    <property type="molecule type" value="Genomic_DNA"/>
</dbReference>
<comment type="caution">
    <text evidence="1">The sequence shown here is derived from an EMBL/GenBank/DDBJ whole genome shotgun (WGS) entry which is preliminary data.</text>
</comment>
<organism evidence="1 2">
    <name type="scientific">Hibiscus sabdariffa</name>
    <name type="common">roselle</name>
    <dbReference type="NCBI Taxonomy" id="183260"/>
    <lineage>
        <taxon>Eukaryota</taxon>
        <taxon>Viridiplantae</taxon>
        <taxon>Streptophyta</taxon>
        <taxon>Embryophyta</taxon>
        <taxon>Tracheophyta</taxon>
        <taxon>Spermatophyta</taxon>
        <taxon>Magnoliopsida</taxon>
        <taxon>eudicotyledons</taxon>
        <taxon>Gunneridae</taxon>
        <taxon>Pentapetalae</taxon>
        <taxon>rosids</taxon>
        <taxon>malvids</taxon>
        <taxon>Malvales</taxon>
        <taxon>Malvaceae</taxon>
        <taxon>Malvoideae</taxon>
        <taxon>Hibiscus</taxon>
    </lineage>
</organism>
<gene>
    <name evidence="1" type="ORF">V6N12_058984</name>
</gene>
<evidence type="ECO:0000313" key="2">
    <source>
        <dbReference type="Proteomes" id="UP001472677"/>
    </source>
</evidence>